<dbReference type="AlphaFoldDB" id="A0A1H9MAR7"/>
<name>A0A1H9MAR7_9PSEU</name>
<reference evidence="2" key="1">
    <citation type="submission" date="2016-10" db="EMBL/GenBank/DDBJ databases">
        <authorList>
            <person name="Varghese N."/>
            <person name="Submissions S."/>
        </authorList>
    </citation>
    <scope>NUCLEOTIDE SEQUENCE [LARGE SCALE GENOMIC DNA]</scope>
    <source>
        <strain evidence="2">DSM 44260</strain>
    </source>
</reference>
<sequence>MLAYFGGVLTVLVALWHAVGVDLWAFNTVCRGWFGNAWW</sequence>
<evidence type="ECO:0000313" key="2">
    <source>
        <dbReference type="Proteomes" id="UP000199051"/>
    </source>
</evidence>
<accession>A0A1H9MAR7</accession>
<dbReference type="Proteomes" id="UP000199051">
    <property type="component" value="Unassembled WGS sequence"/>
</dbReference>
<evidence type="ECO:0000313" key="1">
    <source>
        <dbReference type="EMBL" id="SER20569.1"/>
    </source>
</evidence>
<protein>
    <submittedName>
        <fullName evidence="1">Uncharacterized protein</fullName>
    </submittedName>
</protein>
<dbReference type="EMBL" id="FOGI01000002">
    <property type="protein sequence ID" value="SER20569.1"/>
    <property type="molecule type" value="Genomic_DNA"/>
</dbReference>
<gene>
    <name evidence="1" type="ORF">SAMN04487818_10250</name>
</gene>
<organism evidence="1 2">
    <name type="scientific">Actinokineospora terrae</name>
    <dbReference type="NCBI Taxonomy" id="155974"/>
    <lineage>
        <taxon>Bacteria</taxon>
        <taxon>Bacillati</taxon>
        <taxon>Actinomycetota</taxon>
        <taxon>Actinomycetes</taxon>
        <taxon>Pseudonocardiales</taxon>
        <taxon>Pseudonocardiaceae</taxon>
        <taxon>Actinokineospora</taxon>
    </lineage>
</organism>
<proteinExistence type="predicted"/>
<keyword evidence="2" id="KW-1185">Reference proteome</keyword>